<sequence>MNYSITLLTMIGLTMKGSLLQGEIFPLYMDPLSYDIAGDPVP</sequence>
<comment type="caution">
    <text evidence="1">The sequence shown here is derived from an EMBL/GenBank/DDBJ whole genome shotgun (WGS) entry which is preliminary data.</text>
</comment>
<name>A0A117NIY4_PICGL</name>
<evidence type="ECO:0000313" key="1">
    <source>
        <dbReference type="EMBL" id="KUM50703.1"/>
    </source>
</evidence>
<accession>A0A117NIY4</accession>
<keyword evidence="1" id="KW-0496">Mitochondrion</keyword>
<geneLocation type="mitochondrion" evidence="1"/>
<gene>
    <name evidence="1" type="ORF">ABT39_MTgene547</name>
</gene>
<dbReference type="AlphaFoldDB" id="A0A117NIY4"/>
<reference evidence="1" key="1">
    <citation type="journal article" date="2015" name="Genome Biol. Evol.">
        <title>Organellar Genomes of White Spruce (Picea glauca): Assembly and Annotation.</title>
        <authorList>
            <person name="Jackman S.D."/>
            <person name="Warren R.L."/>
            <person name="Gibb E.A."/>
            <person name="Vandervalk B.P."/>
            <person name="Mohamadi H."/>
            <person name="Chu J."/>
            <person name="Raymond A."/>
            <person name="Pleasance S."/>
            <person name="Coope R."/>
            <person name="Wildung M.R."/>
            <person name="Ritland C.E."/>
            <person name="Bousquet J."/>
            <person name="Jones S.J."/>
            <person name="Bohlmann J."/>
            <person name="Birol I."/>
        </authorList>
    </citation>
    <scope>NUCLEOTIDE SEQUENCE [LARGE SCALE GENOMIC DNA]</scope>
    <source>
        <tissue evidence="1">Flushing bud</tissue>
    </source>
</reference>
<organism evidence="1">
    <name type="scientific">Picea glauca</name>
    <name type="common">White spruce</name>
    <name type="synonym">Pinus glauca</name>
    <dbReference type="NCBI Taxonomy" id="3330"/>
    <lineage>
        <taxon>Eukaryota</taxon>
        <taxon>Viridiplantae</taxon>
        <taxon>Streptophyta</taxon>
        <taxon>Embryophyta</taxon>
        <taxon>Tracheophyta</taxon>
        <taxon>Spermatophyta</taxon>
        <taxon>Pinopsida</taxon>
        <taxon>Pinidae</taxon>
        <taxon>Conifers I</taxon>
        <taxon>Pinales</taxon>
        <taxon>Pinaceae</taxon>
        <taxon>Picea</taxon>
    </lineage>
</organism>
<dbReference type="EMBL" id="LKAM01000001">
    <property type="protein sequence ID" value="KUM50703.1"/>
    <property type="molecule type" value="Genomic_DNA"/>
</dbReference>
<protein>
    <submittedName>
        <fullName evidence="1">Uncharacterized protein</fullName>
    </submittedName>
</protein>
<proteinExistence type="predicted"/>